<keyword evidence="3" id="KW-1185">Reference proteome</keyword>
<protein>
    <submittedName>
        <fullName evidence="2">Uncharacterized protein</fullName>
    </submittedName>
</protein>
<feature type="region of interest" description="Disordered" evidence="1">
    <location>
        <begin position="160"/>
        <end position="183"/>
    </location>
</feature>
<dbReference type="Proteomes" id="UP000649617">
    <property type="component" value="Unassembled WGS sequence"/>
</dbReference>
<dbReference type="OrthoDB" id="629492at2759"/>
<dbReference type="AlphaFoldDB" id="A0A812WNE3"/>
<comment type="caution">
    <text evidence="2">The sequence shown here is derived from an EMBL/GenBank/DDBJ whole genome shotgun (WGS) entry which is preliminary data.</text>
</comment>
<evidence type="ECO:0000256" key="1">
    <source>
        <dbReference type="SAM" id="MobiDB-lite"/>
    </source>
</evidence>
<name>A0A812WNE3_SYMPI</name>
<sequence>MWKIGASCLGVQYVDLPDVPAALQAKVQGLEQQLHDRSQQLSDIAASLRVSEAHITPEVQDLQHALAGREETLEKLAKSLGATDVEMVATSVDGLKAQVQQAGRDLFGRDEILAETAAGIADFLELLGLPAPELPKGAAEAARAALEALDSAEEAAAKMARSVRMAKQADATRTNHSGGASES</sequence>
<feature type="compositionally biased region" description="Polar residues" evidence="1">
    <location>
        <begin position="171"/>
        <end position="183"/>
    </location>
</feature>
<reference evidence="2" key="1">
    <citation type="submission" date="2021-02" db="EMBL/GenBank/DDBJ databases">
        <authorList>
            <person name="Dougan E. K."/>
            <person name="Rhodes N."/>
            <person name="Thang M."/>
            <person name="Chan C."/>
        </authorList>
    </citation>
    <scope>NUCLEOTIDE SEQUENCE</scope>
</reference>
<evidence type="ECO:0000313" key="2">
    <source>
        <dbReference type="EMBL" id="CAE7692271.1"/>
    </source>
</evidence>
<gene>
    <name evidence="2" type="ORF">SPIL2461_LOCUS19393</name>
</gene>
<dbReference type="EMBL" id="CAJNIZ010044530">
    <property type="protein sequence ID" value="CAE7692271.1"/>
    <property type="molecule type" value="Genomic_DNA"/>
</dbReference>
<accession>A0A812WNE3</accession>
<organism evidence="2 3">
    <name type="scientific">Symbiodinium pilosum</name>
    <name type="common">Dinoflagellate</name>
    <dbReference type="NCBI Taxonomy" id="2952"/>
    <lineage>
        <taxon>Eukaryota</taxon>
        <taxon>Sar</taxon>
        <taxon>Alveolata</taxon>
        <taxon>Dinophyceae</taxon>
        <taxon>Suessiales</taxon>
        <taxon>Symbiodiniaceae</taxon>
        <taxon>Symbiodinium</taxon>
    </lineage>
</organism>
<evidence type="ECO:0000313" key="3">
    <source>
        <dbReference type="Proteomes" id="UP000649617"/>
    </source>
</evidence>
<proteinExistence type="predicted"/>